<evidence type="ECO:0000256" key="1">
    <source>
        <dbReference type="SAM" id="MobiDB-lite"/>
    </source>
</evidence>
<accession>A0A9W4TZS4</accession>
<dbReference type="InterPro" id="IPR006886">
    <property type="entry name" value="RNA_pol_III_Rpc5"/>
</dbReference>
<sequence length="295" mass="33892">MSNLFVNDDDDDDVQQRYQPTTTSIKEETEEEPEIVIKKEYGNDIQLEYQQFEDNAEEDEGEDDHDPIIDSIPLVMNTVSSKQRHSLHILQYPGRPKNRPLNNGAYSGSIKLESQYLEMTVPAEQQFFNKNKIDKWGEDITEQKLSGVLDKLESGAFAGKLINDGNERKVVLIPIDSSAQLRTSFKYIDNSDNANHQMLKKEYAKPESEVKNVTILQSAAKNSTQNQDGFAHTLGDSLKSIKKFDEEKWKYLNWRNNKNDPIITNLKNELENGSNHIELSTNTQFEDYIDKLINN</sequence>
<dbReference type="GO" id="GO:0005666">
    <property type="term" value="C:RNA polymerase III complex"/>
    <property type="evidence" value="ECO:0007669"/>
    <property type="project" value="TreeGrafter"/>
</dbReference>
<dbReference type="Proteomes" id="UP001152885">
    <property type="component" value="Unassembled WGS sequence"/>
</dbReference>
<evidence type="ECO:0000313" key="2">
    <source>
        <dbReference type="EMBL" id="CAI5760194.1"/>
    </source>
</evidence>
<organism evidence="2 3">
    <name type="scientific">Candida verbasci</name>
    <dbReference type="NCBI Taxonomy" id="1227364"/>
    <lineage>
        <taxon>Eukaryota</taxon>
        <taxon>Fungi</taxon>
        <taxon>Dikarya</taxon>
        <taxon>Ascomycota</taxon>
        <taxon>Saccharomycotina</taxon>
        <taxon>Pichiomycetes</taxon>
        <taxon>Debaryomycetaceae</taxon>
        <taxon>Candida/Lodderomyces clade</taxon>
        <taxon>Candida</taxon>
    </lineage>
</organism>
<evidence type="ECO:0008006" key="4">
    <source>
        <dbReference type="Google" id="ProtNLM"/>
    </source>
</evidence>
<comment type="caution">
    <text evidence="2">The sequence shown here is derived from an EMBL/GenBank/DDBJ whole genome shotgun (WGS) entry which is preliminary data.</text>
</comment>
<keyword evidence="3" id="KW-1185">Reference proteome</keyword>
<dbReference type="PANTHER" id="PTHR12069">
    <property type="entry name" value="DNA-DIRECTED RNA POLYMERASES III 80 KDA POLYPEPTIDE RNA POLYMERASE III SUBUNIT 5"/>
    <property type="match status" value="1"/>
</dbReference>
<name>A0A9W4TZS4_9ASCO</name>
<evidence type="ECO:0000313" key="3">
    <source>
        <dbReference type="Proteomes" id="UP001152885"/>
    </source>
</evidence>
<reference evidence="2" key="1">
    <citation type="submission" date="2022-12" db="EMBL/GenBank/DDBJ databases">
        <authorList>
            <person name="Brejova B."/>
        </authorList>
    </citation>
    <scope>NUCLEOTIDE SEQUENCE</scope>
</reference>
<dbReference type="PANTHER" id="PTHR12069:SF0">
    <property type="entry name" value="DNA-DIRECTED RNA POLYMERASE III SUBUNIT RPC5"/>
    <property type="match status" value="1"/>
</dbReference>
<dbReference type="Pfam" id="PF04801">
    <property type="entry name" value="RPC5"/>
    <property type="match status" value="1"/>
</dbReference>
<dbReference type="GO" id="GO:0042797">
    <property type="term" value="P:tRNA transcription by RNA polymerase III"/>
    <property type="evidence" value="ECO:0007669"/>
    <property type="project" value="TreeGrafter"/>
</dbReference>
<gene>
    <name evidence="2" type="ORF">CANVERA_P4704</name>
</gene>
<dbReference type="OrthoDB" id="340681at2759"/>
<protein>
    <recommendedName>
        <fullName evidence="4">Rpc37p</fullName>
    </recommendedName>
</protein>
<dbReference type="AlphaFoldDB" id="A0A9W4TZS4"/>
<feature type="region of interest" description="Disordered" evidence="1">
    <location>
        <begin position="1"/>
        <end position="40"/>
    </location>
</feature>
<proteinExistence type="predicted"/>
<dbReference type="EMBL" id="CANTUO010000006">
    <property type="protein sequence ID" value="CAI5760194.1"/>
    <property type="molecule type" value="Genomic_DNA"/>
</dbReference>